<proteinExistence type="predicted"/>
<dbReference type="GO" id="GO:0032259">
    <property type="term" value="P:methylation"/>
    <property type="evidence" value="ECO:0000318"/>
    <property type="project" value="GO_Central"/>
</dbReference>
<dbReference type="InterPro" id="IPR016461">
    <property type="entry name" value="COMT-like"/>
</dbReference>
<sequence length="385" mass="41962">MASRDSIWPAPRTIHDEDRQRIMELGLLCNVPMALTAAIRLDVFQIIASAGCDAMLSAAEIVARIPGCQSPALGGIVLNRILRVLASRGIFREDVERDDPAPAAIRRYGLTNLCRFLLKDDRGASLAPWISLNHDEILMRPWQFLADAVLSGGQTSPFSLAHGGEHFFQLASRSNRLDRLFTSAMCDHSMIFLPAILDEYRGFASAGTIVDVGGGVGVALRDILAAHPSIQHAINFDLPHVIARAPELAGVKHVAGDMFDEIPQGDTFLIKLVLHDWSDDDCLKILGNCHKSLASHGKLVIVDAVLPSGVEYDLGSRHVLAMDLLMLSCCPGGKERSLQDLEALAKAAGFTPPRVVLTVDYLSVIELHKQEKKSHHPKRQTCTPA</sequence>
<evidence type="ECO:0000313" key="8">
    <source>
        <dbReference type="Proteomes" id="UP000001514"/>
    </source>
</evidence>
<dbReference type="PROSITE" id="PS51683">
    <property type="entry name" value="SAM_OMT_II"/>
    <property type="match status" value="1"/>
</dbReference>
<dbReference type="SUPFAM" id="SSF53335">
    <property type="entry name" value="S-adenosyl-L-methionine-dependent methyltransferases"/>
    <property type="match status" value="1"/>
</dbReference>
<dbReference type="GO" id="GO:0008171">
    <property type="term" value="F:O-methyltransferase activity"/>
    <property type="evidence" value="ECO:0000318"/>
    <property type="project" value="GO_Central"/>
</dbReference>
<evidence type="ECO:0000313" key="7">
    <source>
        <dbReference type="EMBL" id="EFJ37334.1"/>
    </source>
</evidence>
<keyword evidence="2" id="KW-0808">Transferase</keyword>
<dbReference type="SUPFAM" id="SSF46785">
    <property type="entry name" value="Winged helix' DNA-binding domain"/>
    <property type="match status" value="1"/>
</dbReference>
<dbReference type="InterPro" id="IPR001077">
    <property type="entry name" value="COMT_C"/>
</dbReference>
<dbReference type="STRING" id="88036.D8QRX2"/>
<keyword evidence="1" id="KW-0489">Methyltransferase</keyword>
<name>D8QRX2_SELML</name>
<feature type="active site" description="Proton acceptor" evidence="4">
    <location>
        <position position="275"/>
    </location>
</feature>
<accession>D8QRX2</accession>
<dbReference type="Gramene" id="EFJ37334">
    <property type="protein sequence ID" value="EFJ37334"/>
    <property type="gene ID" value="SELMODRAFT_76630"/>
</dbReference>
<keyword evidence="3" id="KW-0949">S-adenosyl-L-methionine</keyword>
<dbReference type="PANTHER" id="PTHR11746">
    <property type="entry name" value="O-METHYLTRANSFERASE"/>
    <property type="match status" value="1"/>
</dbReference>
<dbReference type="GO" id="GO:0046983">
    <property type="term" value="F:protein dimerization activity"/>
    <property type="evidence" value="ECO:0007669"/>
    <property type="project" value="InterPro"/>
</dbReference>
<dbReference type="InterPro" id="IPR036388">
    <property type="entry name" value="WH-like_DNA-bd_sf"/>
</dbReference>
<dbReference type="Pfam" id="PF00891">
    <property type="entry name" value="Methyltransf_2"/>
    <property type="match status" value="1"/>
</dbReference>
<dbReference type="HOGENOM" id="CLU_005533_12_1_1"/>
<organism evidence="8">
    <name type="scientific">Selaginella moellendorffii</name>
    <name type="common">Spikemoss</name>
    <dbReference type="NCBI Taxonomy" id="88036"/>
    <lineage>
        <taxon>Eukaryota</taxon>
        <taxon>Viridiplantae</taxon>
        <taxon>Streptophyta</taxon>
        <taxon>Embryophyta</taxon>
        <taxon>Tracheophyta</taxon>
        <taxon>Lycopodiopsida</taxon>
        <taxon>Selaginellales</taxon>
        <taxon>Selaginellaceae</taxon>
        <taxon>Selaginella</taxon>
    </lineage>
</organism>
<dbReference type="Gene3D" id="3.40.50.150">
    <property type="entry name" value="Vaccinia Virus protein VP39"/>
    <property type="match status" value="1"/>
</dbReference>
<dbReference type="InterPro" id="IPR029063">
    <property type="entry name" value="SAM-dependent_MTases_sf"/>
</dbReference>
<dbReference type="eggNOG" id="KOG3178">
    <property type="taxonomic scope" value="Eukaryota"/>
</dbReference>
<dbReference type="InterPro" id="IPR012967">
    <property type="entry name" value="COMT_dimerisation"/>
</dbReference>
<dbReference type="OrthoDB" id="1606438at2759"/>
<dbReference type="InterPro" id="IPR036390">
    <property type="entry name" value="WH_DNA-bd_sf"/>
</dbReference>
<feature type="domain" description="O-methyltransferase dimerisation" evidence="6">
    <location>
        <begin position="30"/>
        <end position="120"/>
    </location>
</feature>
<dbReference type="EMBL" id="GL377566">
    <property type="protein sequence ID" value="EFJ37334.1"/>
    <property type="molecule type" value="Genomic_DNA"/>
</dbReference>
<dbReference type="InParanoid" id="D8QRX2"/>
<evidence type="ECO:0008006" key="9">
    <source>
        <dbReference type="Google" id="ProtNLM"/>
    </source>
</evidence>
<feature type="domain" description="O-methyltransferase C-terminal" evidence="5">
    <location>
        <begin position="142"/>
        <end position="350"/>
    </location>
</feature>
<dbReference type="GO" id="GO:0008757">
    <property type="term" value="F:S-adenosylmethionine-dependent methyltransferase activity"/>
    <property type="evidence" value="ECO:0000318"/>
    <property type="project" value="GO_Central"/>
</dbReference>
<protein>
    <recommendedName>
        <fullName evidence="9">O-methyltransferase domain-containing protein</fullName>
    </recommendedName>
</protein>
<gene>
    <name evidence="7" type="ORF">SELMODRAFT_76630</name>
</gene>
<evidence type="ECO:0000256" key="1">
    <source>
        <dbReference type="ARBA" id="ARBA00022603"/>
    </source>
</evidence>
<dbReference type="Proteomes" id="UP000001514">
    <property type="component" value="Unassembled WGS sequence"/>
</dbReference>
<evidence type="ECO:0000256" key="2">
    <source>
        <dbReference type="ARBA" id="ARBA00022679"/>
    </source>
</evidence>
<keyword evidence="8" id="KW-1185">Reference proteome</keyword>
<evidence type="ECO:0000256" key="3">
    <source>
        <dbReference type="ARBA" id="ARBA00022691"/>
    </source>
</evidence>
<dbReference type="OMA" id="DYLPSWH"/>
<dbReference type="Gene3D" id="1.10.10.10">
    <property type="entry name" value="Winged helix-like DNA-binding domain superfamily/Winged helix DNA-binding domain"/>
    <property type="match status" value="1"/>
</dbReference>
<evidence type="ECO:0000259" key="5">
    <source>
        <dbReference type="Pfam" id="PF00891"/>
    </source>
</evidence>
<dbReference type="PIRSF" id="PIRSF005739">
    <property type="entry name" value="O-mtase"/>
    <property type="match status" value="1"/>
</dbReference>
<dbReference type="AlphaFoldDB" id="D8QRX2"/>
<evidence type="ECO:0000256" key="4">
    <source>
        <dbReference type="PIRSR" id="PIRSR005739-1"/>
    </source>
</evidence>
<evidence type="ECO:0000259" key="6">
    <source>
        <dbReference type="Pfam" id="PF08100"/>
    </source>
</evidence>
<dbReference type="Pfam" id="PF08100">
    <property type="entry name" value="Dimerisation"/>
    <property type="match status" value="1"/>
</dbReference>
<reference evidence="7 8" key="1">
    <citation type="journal article" date="2011" name="Science">
        <title>The Selaginella genome identifies genetic changes associated with the evolution of vascular plants.</title>
        <authorList>
            <person name="Banks J.A."/>
            <person name="Nishiyama T."/>
            <person name="Hasebe M."/>
            <person name="Bowman J.L."/>
            <person name="Gribskov M."/>
            <person name="dePamphilis C."/>
            <person name="Albert V.A."/>
            <person name="Aono N."/>
            <person name="Aoyama T."/>
            <person name="Ambrose B.A."/>
            <person name="Ashton N.W."/>
            <person name="Axtell M.J."/>
            <person name="Barker E."/>
            <person name="Barker M.S."/>
            <person name="Bennetzen J.L."/>
            <person name="Bonawitz N.D."/>
            <person name="Chapple C."/>
            <person name="Cheng C."/>
            <person name="Correa L.G."/>
            <person name="Dacre M."/>
            <person name="DeBarry J."/>
            <person name="Dreyer I."/>
            <person name="Elias M."/>
            <person name="Engstrom E.M."/>
            <person name="Estelle M."/>
            <person name="Feng L."/>
            <person name="Finet C."/>
            <person name="Floyd S.K."/>
            <person name="Frommer W.B."/>
            <person name="Fujita T."/>
            <person name="Gramzow L."/>
            <person name="Gutensohn M."/>
            <person name="Harholt J."/>
            <person name="Hattori M."/>
            <person name="Heyl A."/>
            <person name="Hirai T."/>
            <person name="Hiwatashi Y."/>
            <person name="Ishikawa M."/>
            <person name="Iwata M."/>
            <person name="Karol K.G."/>
            <person name="Koehler B."/>
            <person name="Kolukisaoglu U."/>
            <person name="Kubo M."/>
            <person name="Kurata T."/>
            <person name="Lalonde S."/>
            <person name="Li K."/>
            <person name="Li Y."/>
            <person name="Litt A."/>
            <person name="Lyons E."/>
            <person name="Manning G."/>
            <person name="Maruyama T."/>
            <person name="Michael T.P."/>
            <person name="Mikami K."/>
            <person name="Miyazaki S."/>
            <person name="Morinaga S."/>
            <person name="Murata T."/>
            <person name="Mueller-Roeber B."/>
            <person name="Nelson D.R."/>
            <person name="Obara M."/>
            <person name="Oguri Y."/>
            <person name="Olmstead R.G."/>
            <person name="Onodera N."/>
            <person name="Petersen B.L."/>
            <person name="Pils B."/>
            <person name="Prigge M."/>
            <person name="Rensing S.A."/>
            <person name="Riano-Pachon D.M."/>
            <person name="Roberts A.W."/>
            <person name="Sato Y."/>
            <person name="Scheller H.V."/>
            <person name="Schulz B."/>
            <person name="Schulz C."/>
            <person name="Shakirov E.V."/>
            <person name="Shibagaki N."/>
            <person name="Shinohara N."/>
            <person name="Shippen D.E."/>
            <person name="Soerensen I."/>
            <person name="Sotooka R."/>
            <person name="Sugimoto N."/>
            <person name="Sugita M."/>
            <person name="Sumikawa N."/>
            <person name="Tanurdzic M."/>
            <person name="Theissen G."/>
            <person name="Ulvskov P."/>
            <person name="Wakazuki S."/>
            <person name="Weng J.K."/>
            <person name="Willats W.W."/>
            <person name="Wipf D."/>
            <person name="Wolf P.G."/>
            <person name="Yang L."/>
            <person name="Zimmer A.D."/>
            <person name="Zhu Q."/>
            <person name="Mitros T."/>
            <person name="Hellsten U."/>
            <person name="Loque D."/>
            <person name="Otillar R."/>
            <person name="Salamov A."/>
            <person name="Schmutz J."/>
            <person name="Shapiro H."/>
            <person name="Lindquist E."/>
            <person name="Lucas S."/>
            <person name="Rokhsar D."/>
            <person name="Grigoriev I.V."/>
        </authorList>
    </citation>
    <scope>NUCLEOTIDE SEQUENCE [LARGE SCALE GENOMIC DNA]</scope>
</reference>
<dbReference type="KEGG" id="smo:SELMODRAFT_76630"/>